<keyword evidence="11 15" id="KW-0139">CF(1)</keyword>
<evidence type="ECO:0000313" key="21">
    <source>
        <dbReference type="Proteomes" id="UP000070186"/>
    </source>
</evidence>
<gene>
    <name evidence="15" type="primary">atpC</name>
    <name evidence="20" type="ORF">AT959_17290</name>
</gene>
<evidence type="ECO:0000259" key="19">
    <source>
        <dbReference type="Pfam" id="PF02823"/>
    </source>
</evidence>
<evidence type="ECO:0000256" key="16">
    <source>
        <dbReference type="RuleBase" id="RU003656"/>
    </source>
</evidence>
<evidence type="ECO:0000256" key="6">
    <source>
        <dbReference type="ARBA" id="ARBA00022448"/>
    </source>
</evidence>
<dbReference type="InterPro" id="IPR036794">
    <property type="entry name" value="ATP_F1_dsu/esu_C_sf"/>
</dbReference>
<keyword evidence="8 15" id="KW-0375">Hydrogen ion transport</keyword>
<dbReference type="PANTHER" id="PTHR13822">
    <property type="entry name" value="ATP SYNTHASE DELTA/EPSILON CHAIN"/>
    <property type="match status" value="1"/>
</dbReference>
<dbReference type="HAMAP" id="MF_00530">
    <property type="entry name" value="ATP_synth_epsil_bac"/>
    <property type="match status" value="1"/>
</dbReference>
<dbReference type="InterPro" id="IPR020546">
    <property type="entry name" value="ATP_synth_F1_dsu/esu_N"/>
</dbReference>
<dbReference type="Pfam" id="PF02823">
    <property type="entry name" value="ATP-synt_DE_N"/>
    <property type="match status" value="1"/>
</dbReference>
<dbReference type="RefSeq" id="WP_066885791.1">
    <property type="nucleotide sequence ID" value="NZ_LODL01000035.1"/>
</dbReference>
<evidence type="ECO:0000256" key="5">
    <source>
        <dbReference type="ARBA" id="ARBA00014480"/>
    </source>
</evidence>
<dbReference type="PANTHER" id="PTHR13822:SF10">
    <property type="entry name" value="ATP SYNTHASE EPSILON CHAIN, CHLOROPLASTIC"/>
    <property type="match status" value="1"/>
</dbReference>
<evidence type="ECO:0000313" key="20">
    <source>
        <dbReference type="EMBL" id="KXB29685.1"/>
    </source>
</evidence>
<dbReference type="InterPro" id="IPR036771">
    <property type="entry name" value="ATPsynth_dsu/esu_N"/>
</dbReference>
<accession>A0A133XFG8</accession>
<evidence type="ECO:0000256" key="13">
    <source>
        <dbReference type="ARBA" id="ARBA00030215"/>
    </source>
</evidence>
<comment type="similarity">
    <text evidence="3 15 16">Belongs to the ATPase epsilon chain family.</text>
</comment>
<dbReference type="Gene3D" id="1.20.5.440">
    <property type="entry name" value="ATP synthase delta/epsilon subunit, C-terminal domain"/>
    <property type="match status" value="1"/>
</dbReference>
<evidence type="ECO:0000256" key="2">
    <source>
        <dbReference type="ARBA" id="ARBA00004202"/>
    </source>
</evidence>
<keyword evidence="9 15" id="KW-0406">Ion transport</keyword>
<feature type="domain" description="ATP synthase epsilon subunit C-terminal" evidence="18">
    <location>
        <begin position="90"/>
        <end position="134"/>
    </location>
</feature>
<keyword evidence="21" id="KW-1185">Reference proteome</keyword>
<dbReference type="FunFam" id="1.20.5.440:FF:000001">
    <property type="entry name" value="ATP synthase epsilon chain"/>
    <property type="match status" value="1"/>
</dbReference>
<evidence type="ECO:0000259" key="18">
    <source>
        <dbReference type="Pfam" id="PF00401"/>
    </source>
</evidence>
<dbReference type="GO" id="GO:0005524">
    <property type="term" value="F:ATP binding"/>
    <property type="evidence" value="ECO:0007669"/>
    <property type="project" value="UniProtKB-UniRule"/>
</dbReference>
<dbReference type="FunFam" id="2.60.15.10:FF:000001">
    <property type="entry name" value="ATP synthase epsilon chain"/>
    <property type="match status" value="1"/>
</dbReference>
<keyword evidence="7 15" id="KW-1003">Cell membrane</keyword>
<comment type="caution">
    <text evidence="20">The sequence shown here is derived from an EMBL/GenBank/DDBJ whole genome shotgun (WGS) entry which is preliminary data.</text>
</comment>
<dbReference type="NCBIfam" id="TIGR01216">
    <property type="entry name" value="ATP_synt_epsi"/>
    <property type="match status" value="1"/>
</dbReference>
<keyword evidence="6 15" id="KW-0813">Transport</keyword>
<name>A0A133XFG8_9RHOO</name>
<dbReference type="GO" id="GO:0046933">
    <property type="term" value="F:proton-transporting ATP synthase activity, rotational mechanism"/>
    <property type="evidence" value="ECO:0007669"/>
    <property type="project" value="UniProtKB-UniRule"/>
</dbReference>
<evidence type="ECO:0000256" key="1">
    <source>
        <dbReference type="ARBA" id="ARBA00003543"/>
    </source>
</evidence>
<keyword evidence="12 15" id="KW-0066">ATP synthesis</keyword>
<keyword evidence="10 15" id="KW-0472">Membrane</keyword>
<evidence type="ECO:0000256" key="8">
    <source>
        <dbReference type="ARBA" id="ARBA00022781"/>
    </source>
</evidence>
<feature type="domain" description="ATP synthase F1 complex delta/epsilon subunit N-terminal" evidence="19">
    <location>
        <begin position="6"/>
        <end position="85"/>
    </location>
</feature>
<dbReference type="InterPro" id="IPR020547">
    <property type="entry name" value="ATP_synth_F1_esu_C"/>
</dbReference>
<protein>
    <recommendedName>
        <fullName evidence="5 15">ATP synthase epsilon chain</fullName>
    </recommendedName>
    <alternativeName>
        <fullName evidence="14 15">ATP synthase F1 sector epsilon subunit</fullName>
    </alternativeName>
    <alternativeName>
        <fullName evidence="13 15">F-ATPase epsilon subunit</fullName>
    </alternativeName>
</protein>
<keyword evidence="17" id="KW-0175">Coiled coil</keyword>
<evidence type="ECO:0000256" key="7">
    <source>
        <dbReference type="ARBA" id="ARBA00022475"/>
    </source>
</evidence>
<comment type="subcellular location">
    <subcellularLocation>
        <location evidence="2 15">Cell membrane</location>
        <topology evidence="2 15">Peripheral membrane protein</topology>
    </subcellularLocation>
</comment>
<organism evidence="20 21">
    <name type="scientific">Dechloromonas denitrificans</name>
    <dbReference type="NCBI Taxonomy" id="281362"/>
    <lineage>
        <taxon>Bacteria</taxon>
        <taxon>Pseudomonadati</taxon>
        <taxon>Pseudomonadota</taxon>
        <taxon>Betaproteobacteria</taxon>
        <taxon>Rhodocyclales</taxon>
        <taxon>Azonexaceae</taxon>
        <taxon>Dechloromonas</taxon>
    </lineage>
</organism>
<dbReference type="NCBIfam" id="NF001847">
    <property type="entry name" value="PRK00571.1-4"/>
    <property type="match status" value="1"/>
</dbReference>
<evidence type="ECO:0000256" key="11">
    <source>
        <dbReference type="ARBA" id="ARBA00023196"/>
    </source>
</evidence>
<evidence type="ECO:0000256" key="9">
    <source>
        <dbReference type="ARBA" id="ARBA00023065"/>
    </source>
</evidence>
<evidence type="ECO:0000256" key="14">
    <source>
        <dbReference type="ARBA" id="ARBA00031795"/>
    </source>
</evidence>
<dbReference type="Gene3D" id="2.60.15.10">
    <property type="entry name" value="F0F1 ATP synthase delta/epsilon subunit, N-terminal"/>
    <property type="match status" value="1"/>
</dbReference>
<dbReference type="AlphaFoldDB" id="A0A133XFG8"/>
<dbReference type="SUPFAM" id="SSF46604">
    <property type="entry name" value="Epsilon subunit of F1F0-ATP synthase C-terminal domain"/>
    <property type="match status" value="1"/>
</dbReference>
<dbReference type="Proteomes" id="UP000070186">
    <property type="component" value="Unassembled WGS sequence"/>
</dbReference>
<evidence type="ECO:0000256" key="17">
    <source>
        <dbReference type="SAM" id="Coils"/>
    </source>
</evidence>
<sequence length="141" mass="15373">MVMTVHCDVVSAEESIFSGLVEMAVFPGEAGELGILPHHTPLLTRIKPGTIRLKVQDQSEFELVYVSGGMLEVQPDMITVLADTAIRAHDLDEAKALEAKKRAEEALANRQAEVDYAAAEAELAQAIAQLQAIQRLRKSVH</sequence>
<comment type="function">
    <text evidence="1 15">Produces ATP from ADP in the presence of a proton gradient across the membrane.</text>
</comment>
<dbReference type="GO" id="GO:0045259">
    <property type="term" value="C:proton-transporting ATP synthase complex"/>
    <property type="evidence" value="ECO:0007669"/>
    <property type="project" value="UniProtKB-KW"/>
</dbReference>
<evidence type="ECO:0000256" key="4">
    <source>
        <dbReference type="ARBA" id="ARBA00011648"/>
    </source>
</evidence>
<dbReference type="Pfam" id="PF00401">
    <property type="entry name" value="ATP-synt_DE"/>
    <property type="match status" value="1"/>
</dbReference>
<evidence type="ECO:0000256" key="3">
    <source>
        <dbReference type="ARBA" id="ARBA00005712"/>
    </source>
</evidence>
<dbReference type="STRING" id="281362.AT959_17290"/>
<dbReference type="CDD" id="cd12152">
    <property type="entry name" value="F1-ATPase_delta"/>
    <property type="match status" value="1"/>
</dbReference>
<evidence type="ECO:0000256" key="10">
    <source>
        <dbReference type="ARBA" id="ARBA00023136"/>
    </source>
</evidence>
<feature type="coiled-coil region" evidence="17">
    <location>
        <begin position="93"/>
        <end position="136"/>
    </location>
</feature>
<reference evidence="20 21" key="1">
    <citation type="submission" date="2015-12" db="EMBL/GenBank/DDBJ databases">
        <title>Nitrous oxide reduction kinetics distinguish bacteria harboring typical versus atypical NosZ.</title>
        <authorList>
            <person name="Yoon S."/>
            <person name="Nissen S."/>
            <person name="Park D."/>
            <person name="Sanford R.A."/>
            <person name="Loeffler F.E."/>
        </authorList>
    </citation>
    <scope>NUCLEOTIDE SEQUENCE [LARGE SCALE GENOMIC DNA]</scope>
    <source>
        <strain evidence="20 21">ATCC BAA-841</strain>
    </source>
</reference>
<dbReference type="InterPro" id="IPR001469">
    <property type="entry name" value="ATP_synth_F1_dsu/esu"/>
</dbReference>
<dbReference type="SUPFAM" id="SSF51344">
    <property type="entry name" value="Epsilon subunit of F1F0-ATP synthase N-terminal domain"/>
    <property type="match status" value="1"/>
</dbReference>
<proteinExistence type="inferred from homology"/>
<dbReference type="GO" id="GO:0005886">
    <property type="term" value="C:plasma membrane"/>
    <property type="evidence" value="ECO:0007669"/>
    <property type="project" value="UniProtKB-SubCell"/>
</dbReference>
<comment type="subunit">
    <text evidence="4 15 16">F-type ATPases have 2 components, CF(1) - the catalytic core - and CF(0) - the membrane proton channel. CF(1) has five subunits: alpha(3), beta(3), gamma(1), delta(1), epsilon(1). CF(0) has three main subunits: a, b and c.</text>
</comment>
<evidence type="ECO:0000256" key="12">
    <source>
        <dbReference type="ARBA" id="ARBA00023310"/>
    </source>
</evidence>
<dbReference type="EMBL" id="LODL01000035">
    <property type="protein sequence ID" value="KXB29685.1"/>
    <property type="molecule type" value="Genomic_DNA"/>
</dbReference>
<evidence type="ECO:0000256" key="15">
    <source>
        <dbReference type="HAMAP-Rule" id="MF_00530"/>
    </source>
</evidence>